<gene>
    <name evidence="1" type="ordered locus">Deide_11207</name>
</gene>
<dbReference type="OrthoDB" id="9926318at2"/>
<evidence type="ECO:0000313" key="1">
    <source>
        <dbReference type="EMBL" id="AHX26504.1"/>
    </source>
</evidence>
<reference evidence="1 2" key="1">
    <citation type="journal article" date="2009" name="PLoS Genet.">
        <title>Alliance of proteomics and genomics to unravel the specificities of Sahara bacterium Deinococcus deserti.</title>
        <authorList>
            <person name="de Groot A."/>
            <person name="Dulermo R."/>
            <person name="Ortet P."/>
            <person name="Blanchard L."/>
            <person name="Guerin P."/>
            <person name="Fernandez B."/>
            <person name="Vacherie B."/>
            <person name="Dossat C."/>
            <person name="Jolivet E."/>
            <person name="Siguier P."/>
            <person name="Chandler M."/>
            <person name="Barakat M."/>
            <person name="Dedieu A."/>
            <person name="Barbe V."/>
            <person name="Heulin T."/>
            <person name="Sommer S."/>
            <person name="Achouak W."/>
            <person name="Armengaud J."/>
        </authorList>
    </citation>
    <scope>NUCLEOTIDE SEQUENCE [LARGE SCALE GENOMIC DNA]</scope>
    <source>
        <strain evidence="2">DSM 17065 / CIP 109153 / LMG 22923 / VCD115</strain>
    </source>
</reference>
<dbReference type="PaxDb" id="546414-Deide_11207"/>
<organism evidence="1 2">
    <name type="scientific">Deinococcus deserti (strain DSM 17065 / CIP 109153 / LMG 22923 / VCD115)</name>
    <dbReference type="NCBI Taxonomy" id="546414"/>
    <lineage>
        <taxon>Bacteria</taxon>
        <taxon>Thermotogati</taxon>
        <taxon>Deinococcota</taxon>
        <taxon>Deinococci</taxon>
        <taxon>Deinococcales</taxon>
        <taxon>Deinococcaceae</taxon>
        <taxon>Deinococcus</taxon>
    </lineage>
</organism>
<proteinExistence type="predicted"/>
<dbReference type="KEGG" id="ddr:Deide_11207"/>
<protein>
    <submittedName>
        <fullName evidence="1">Uncharacterized protein</fullName>
    </submittedName>
</protein>
<sequence length="70" mass="7836">MDISQVVRATAHHLFKLYWAMFANIENPEEALASAGQAVLLYLDDCGMPAQEAAMLRDEIMLSIPPTRKM</sequence>
<name>X5GY04_DEIDV</name>
<dbReference type="Proteomes" id="UP000002208">
    <property type="component" value="Chromosome"/>
</dbReference>
<dbReference type="EMBL" id="CP001114">
    <property type="protein sequence ID" value="AHX26504.1"/>
    <property type="molecule type" value="Genomic_DNA"/>
</dbReference>
<dbReference type="HOGENOM" id="CLU_2751101_0_0_0"/>
<keyword evidence="2" id="KW-1185">Reference proteome</keyword>
<dbReference type="AlphaFoldDB" id="X5GY04"/>
<dbReference type="RefSeq" id="WP_041227149.1">
    <property type="nucleotide sequence ID" value="NC_012526.1"/>
</dbReference>
<accession>X5GY04</accession>
<evidence type="ECO:0000313" key="2">
    <source>
        <dbReference type="Proteomes" id="UP000002208"/>
    </source>
</evidence>